<name>A0A7R9KTT3_9ACAR</name>
<dbReference type="OrthoDB" id="3200163at2759"/>
<dbReference type="EC" id="3.1.1.-" evidence="5"/>
<evidence type="ECO:0000256" key="2">
    <source>
        <dbReference type="ARBA" id="ARBA00022487"/>
    </source>
</evidence>
<keyword evidence="8" id="KW-1185">Reference proteome</keyword>
<dbReference type="Pfam" id="PF00135">
    <property type="entry name" value="COesterase"/>
    <property type="match status" value="1"/>
</dbReference>
<evidence type="ECO:0000313" key="7">
    <source>
        <dbReference type="EMBL" id="CAD7629300.1"/>
    </source>
</evidence>
<dbReference type="GO" id="GO:0005886">
    <property type="term" value="C:plasma membrane"/>
    <property type="evidence" value="ECO:0007669"/>
    <property type="project" value="TreeGrafter"/>
</dbReference>
<evidence type="ECO:0000256" key="3">
    <source>
        <dbReference type="ARBA" id="ARBA00022801"/>
    </source>
</evidence>
<sequence length="309" mass="33033">MLYLSAGLLLSLCLTIGAETVDVKTSSGTVRGQTIVEMEKRLNVFLGVPFAEPPVGALRFARPHPITTPAPDIIDATAKKTSCFGGDQPVSENCLYVNIWAPHNTTGALKPVMFWIYGGGFRGGSIFSDMYNGKSLAAYDVVYVSVDYRLGSLGFLYGGDDVEAPGNLGLLDQLEGLKWVRENIDQFGGDKDKITIFGESAGSMSVSALVLSPLARGLFKRAILESGAALNARASGHTKAAALADAKQMAKHFQCPDDNAWLDCVRKVAPADIHGYTALRVGPIVGTEYMPLSAQEAFEQGKFNSVGKF</sequence>
<dbReference type="EMBL" id="CAJPIZ010006681">
    <property type="protein sequence ID" value="CAG2109730.1"/>
    <property type="molecule type" value="Genomic_DNA"/>
</dbReference>
<dbReference type="PANTHER" id="PTHR43918">
    <property type="entry name" value="ACETYLCHOLINESTERASE"/>
    <property type="match status" value="1"/>
</dbReference>
<dbReference type="EMBL" id="OC861256">
    <property type="protein sequence ID" value="CAD7629300.1"/>
    <property type="molecule type" value="Genomic_DNA"/>
</dbReference>
<comment type="similarity">
    <text evidence="1 5">Belongs to the type-B carboxylesterase/lipase family.</text>
</comment>
<dbReference type="InterPro" id="IPR050654">
    <property type="entry name" value="AChE-related_enzymes"/>
</dbReference>
<evidence type="ECO:0000256" key="5">
    <source>
        <dbReference type="RuleBase" id="RU361235"/>
    </source>
</evidence>
<dbReference type="InterPro" id="IPR002018">
    <property type="entry name" value="CarbesteraseB"/>
</dbReference>
<organism evidence="7">
    <name type="scientific">Medioppia subpectinata</name>
    <dbReference type="NCBI Taxonomy" id="1979941"/>
    <lineage>
        <taxon>Eukaryota</taxon>
        <taxon>Metazoa</taxon>
        <taxon>Ecdysozoa</taxon>
        <taxon>Arthropoda</taxon>
        <taxon>Chelicerata</taxon>
        <taxon>Arachnida</taxon>
        <taxon>Acari</taxon>
        <taxon>Acariformes</taxon>
        <taxon>Sarcoptiformes</taxon>
        <taxon>Oribatida</taxon>
        <taxon>Brachypylina</taxon>
        <taxon>Oppioidea</taxon>
        <taxon>Oppiidae</taxon>
        <taxon>Medioppia</taxon>
    </lineage>
</organism>
<dbReference type="InterPro" id="IPR019826">
    <property type="entry name" value="Carboxylesterase_B_AS"/>
</dbReference>
<gene>
    <name evidence="7" type="ORF">OSB1V03_LOCUS9717</name>
</gene>
<evidence type="ECO:0000256" key="4">
    <source>
        <dbReference type="ARBA" id="ARBA00023180"/>
    </source>
</evidence>
<dbReference type="GO" id="GO:0003990">
    <property type="term" value="F:acetylcholinesterase activity"/>
    <property type="evidence" value="ECO:0007669"/>
    <property type="project" value="TreeGrafter"/>
</dbReference>
<dbReference type="InterPro" id="IPR029058">
    <property type="entry name" value="AB_hydrolase_fold"/>
</dbReference>
<dbReference type="Gene3D" id="3.40.50.1820">
    <property type="entry name" value="alpha/beta hydrolase"/>
    <property type="match status" value="1"/>
</dbReference>
<keyword evidence="2" id="KW-0719">Serine esterase</keyword>
<dbReference type="AlphaFoldDB" id="A0A7R9KTT3"/>
<keyword evidence="5" id="KW-0732">Signal</keyword>
<feature type="signal peptide" evidence="5">
    <location>
        <begin position="1"/>
        <end position="20"/>
    </location>
</feature>
<dbReference type="Proteomes" id="UP000759131">
    <property type="component" value="Unassembled WGS sequence"/>
</dbReference>
<accession>A0A7R9KTT3</accession>
<evidence type="ECO:0000256" key="1">
    <source>
        <dbReference type="ARBA" id="ARBA00005964"/>
    </source>
</evidence>
<dbReference type="PROSITE" id="PS00122">
    <property type="entry name" value="CARBOXYLESTERASE_B_1"/>
    <property type="match status" value="1"/>
</dbReference>
<keyword evidence="3 5" id="KW-0378">Hydrolase</keyword>
<dbReference type="GO" id="GO:0005615">
    <property type="term" value="C:extracellular space"/>
    <property type="evidence" value="ECO:0007669"/>
    <property type="project" value="TreeGrafter"/>
</dbReference>
<proteinExistence type="inferred from homology"/>
<protein>
    <recommendedName>
        <fullName evidence="5">Carboxylic ester hydrolase</fullName>
        <ecNumber evidence="5">3.1.1.-</ecNumber>
    </recommendedName>
</protein>
<dbReference type="SUPFAM" id="SSF53474">
    <property type="entry name" value="alpha/beta-Hydrolases"/>
    <property type="match status" value="1"/>
</dbReference>
<reference evidence="7" key="1">
    <citation type="submission" date="2020-11" db="EMBL/GenBank/DDBJ databases">
        <authorList>
            <person name="Tran Van P."/>
        </authorList>
    </citation>
    <scope>NUCLEOTIDE SEQUENCE</scope>
</reference>
<dbReference type="GO" id="GO:0006581">
    <property type="term" value="P:acetylcholine catabolic process"/>
    <property type="evidence" value="ECO:0007669"/>
    <property type="project" value="TreeGrafter"/>
</dbReference>
<dbReference type="GO" id="GO:0019695">
    <property type="term" value="P:choline metabolic process"/>
    <property type="evidence" value="ECO:0007669"/>
    <property type="project" value="TreeGrafter"/>
</dbReference>
<evidence type="ECO:0000259" key="6">
    <source>
        <dbReference type="Pfam" id="PF00135"/>
    </source>
</evidence>
<evidence type="ECO:0000313" key="8">
    <source>
        <dbReference type="Proteomes" id="UP000759131"/>
    </source>
</evidence>
<keyword evidence="4" id="KW-0325">Glycoprotein</keyword>
<dbReference type="PANTHER" id="PTHR43918:SF4">
    <property type="entry name" value="CARBOXYLIC ESTER HYDROLASE"/>
    <property type="match status" value="1"/>
</dbReference>
<feature type="domain" description="Carboxylesterase type B" evidence="6">
    <location>
        <begin position="22"/>
        <end position="300"/>
    </location>
</feature>
<feature type="chain" id="PRO_5035952785" description="Carboxylic ester hydrolase" evidence="5">
    <location>
        <begin position="21"/>
        <end position="309"/>
    </location>
</feature>